<name>A0A2S0N861_9HYPH</name>
<dbReference type="GO" id="GO:0016787">
    <property type="term" value="F:hydrolase activity"/>
    <property type="evidence" value="ECO:0007669"/>
    <property type="project" value="UniProtKB-KW"/>
</dbReference>
<evidence type="ECO:0000256" key="1">
    <source>
        <dbReference type="ARBA" id="ARBA00022729"/>
    </source>
</evidence>
<dbReference type="PANTHER" id="PTHR43037">
    <property type="entry name" value="UNNAMED PRODUCT-RELATED"/>
    <property type="match status" value="1"/>
</dbReference>
<dbReference type="AlphaFoldDB" id="A0A2S0N861"/>
<dbReference type="RefSeq" id="WP_106747690.1">
    <property type="nucleotide sequence ID" value="NZ_CP027668.1"/>
</dbReference>
<reference evidence="3 4" key="1">
    <citation type="submission" date="2018-03" db="EMBL/GenBank/DDBJ databases">
        <title>Genome sequencing of Phreatobacter sp.</title>
        <authorList>
            <person name="Kim S.-J."/>
            <person name="Heo J."/>
            <person name="Kwon S.-W."/>
        </authorList>
    </citation>
    <scope>NUCLEOTIDE SEQUENCE [LARGE SCALE GENOMIC DNA]</scope>
    <source>
        <strain evidence="3 4">S-12</strain>
    </source>
</reference>
<keyword evidence="2 3" id="KW-0378">Hydrolase</keyword>
<dbReference type="Proteomes" id="UP000237889">
    <property type="component" value="Chromosome"/>
</dbReference>
<evidence type="ECO:0000313" key="3">
    <source>
        <dbReference type="EMBL" id="AVO44360.1"/>
    </source>
</evidence>
<dbReference type="PANTHER" id="PTHR43037:SF5">
    <property type="entry name" value="FERULOYL ESTERASE"/>
    <property type="match status" value="1"/>
</dbReference>
<dbReference type="OrthoDB" id="332706at2"/>
<evidence type="ECO:0000256" key="2">
    <source>
        <dbReference type="ARBA" id="ARBA00022801"/>
    </source>
</evidence>
<dbReference type="InterPro" id="IPR029058">
    <property type="entry name" value="AB_hydrolase_fold"/>
</dbReference>
<dbReference type="Gene3D" id="3.40.50.1820">
    <property type="entry name" value="alpha/beta hydrolase"/>
    <property type="match status" value="1"/>
</dbReference>
<evidence type="ECO:0000313" key="4">
    <source>
        <dbReference type="Proteomes" id="UP000237889"/>
    </source>
</evidence>
<dbReference type="EMBL" id="CP027668">
    <property type="protein sequence ID" value="AVO44360.1"/>
    <property type="molecule type" value="Genomic_DNA"/>
</dbReference>
<dbReference type="InterPro" id="IPR050955">
    <property type="entry name" value="Plant_Biomass_Hydrol_Est"/>
</dbReference>
<dbReference type="SUPFAM" id="SSF53474">
    <property type="entry name" value="alpha/beta-Hydrolases"/>
    <property type="match status" value="1"/>
</dbReference>
<protein>
    <submittedName>
        <fullName evidence="3">Hydrolase</fullName>
    </submittedName>
</protein>
<gene>
    <name evidence="3" type="ORF">C6569_04395</name>
</gene>
<organism evidence="3 4">
    <name type="scientific">Phreatobacter cathodiphilus</name>
    <dbReference type="NCBI Taxonomy" id="1868589"/>
    <lineage>
        <taxon>Bacteria</taxon>
        <taxon>Pseudomonadati</taxon>
        <taxon>Pseudomonadota</taxon>
        <taxon>Alphaproteobacteria</taxon>
        <taxon>Hyphomicrobiales</taxon>
        <taxon>Phreatobacteraceae</taxon>
        <taxon>Phreatobacter</taxon>
    </lineage>
</organism>
<sequence length="289" mass="32095">MTPTRRVHGRRLSSYDFGRTTVYASRFDPRLSYCAYVPLGYDEDGAERYPLVVVVHGTLRDATASRDAFADFAEAHSCIVLAPLFPAGITGPTDVSSYKLMLPCSPRYDLALLDMIEEIGARYRLAGSRFSLFGFSGGGHFAHRFFYLHPERLHAVSIGAPGIVTLLDRERDYWVGVRDFAAVWGRPIDLDTMRTVAVQTVIGADDLDTWEITITPTHPGWRPDWDLAGSNRPERLASLGASLTRYGIAVRHDSVPGVSHRWDGLMPAVKDFLGEQMSRLAPSPTTPRP</sequence>
<keyword evidence="4" id="KW-1185">Reference proteome</keyword>
<accession>A0A2S0N861</accession>
<dbReference type="KEGG" id="phr:C6569_04395"/>
<keyword evidence="1" id="KW-0732">Signal</keyword>
<proteinExistence type="predicted"/>